<dbReference type="PRINTS" id="PR00463">
    <property type="entry name" value="EP450I"/>
</dbReference>
<dbReference type="InterPro" id="IPR050476">
    <property type="entry name" value="Insect_CytP450_Detox"/>
</dbReference>
<dbReference type="Pfam" id="PF00067">
    <property type="entry name" value="p450"/>
    <property type="match status" value="1"/>
</dbReference>
<evidence type="ECO:0000256" key="11">
    <source>
        <dbReference type="ARBA" id="ARBA00023033"/>
    </source>
</evidence>
<keyword evidence="5 13" id="KW-0349">Heme</keyword>
<evidence type="ECO:0000256" key="14">
    <source>
        <dbReference type="RuleBase" id="RU000461"/>
    </source>
</evidence>
<organism evidence="16">
    <name type="scientific">Aceria tosichella</name>
    <name type="common">wheat curl mite</name>
    <dbReference type="NCBI Taxonomy" id="561515"/>
    <lineage>
        <taxon>Eukaryota</taxon>
        <taxon>Metazoa</taxon>
        <taxon>Ecdysozoa</taxon>
        <taxon>Arthropoda</taxon>
        <taxon>Chelicerata</taxon>
        <taxon>Arachnida</taxon>
        <taxon>Acari</taxon>
        <taxon>Acariformes</taxon>
        <taxon>Trombidiformes</taxon>
        <taxon>Prostigmata</taxon>
        <taxon>Eupodina</taxon>
        <taxon>Eriophyoidea</taxon>
        <taxon>Eriophyidae</taxon>
        <taxon>Eriophyinae</taxon>
        <taxon>Aceriini</taxon>
        <taxon>Aceria</taxon>
    </lineage>
</organism>
<dbReference type="InterPro" id="IPR002401">
    <property type="entry name" value="Cyt_P450_E_grp-I"/>
</dbReference>
<protein>
    <submittedName>
        <fullName evidence="16">Cytochrome P450 3A24</fullName>
    </submittedName>
</protein>
<proteinExistence type="inferred from homology"/>
<name>A0A6G1S3M1_9ACAR</name>
<keyword evidence="15" id="KW-1133">Transmembrane helix</keyword>
<evidence type="ECO:0000256" key="6">
    <source>
        <dbReference type="ARBA" id="ARBA00022723"/>
    </source>
</evidence>
<comment type="subcellular location">
    <subcellularLocation>
        <location evidence="3">Endoplasmic reticulum membrane</location>
        <topology evidence="3">Peripheral membrane protein</topology>
    </subcellularLocation>
    <subcellularLocation>
        <location evidence="2">Microsome membrane</location>
        <topology evidence="2">Peripheral membrane protein</topology>
    </subcellularLocation>
</comment>
<evidence type="ECO:0000256" key="2">
    <source>
        <dbReference type="ARBA" id="ARBA00004174"/>
    </source>
</evidence>
<keyword evidence="8" id="KW-0492">Microsome</keyword>
<evidence type="ECO:0000256" key="4">
    <source>
        <dbReference type="ARBA" id="ARBA00010617"/>
    </source>
</evidence>
<evidence type="ECO:0000256" key="10">
    <source>
        <dbReference type="ARBA" id="ARBA00023004"/>
    </source>
</evidence>
<dbReference type="AlphaFoldDB" id="A0A6G1S3M1"/>
<evidence type="ECO:0000256" key="9">
    <source>
        <dbReference type="ARBA" id="ARBA00023002"/>
    </source>
</evidence>
<keyword evidence="15" id="KW-0812">Transmembrane</keyword>
<evidence type="ECO:0000256" key="8">
    <source>
        <dbReference type="ARBA" id="ARBA00022848"/>
    </source>
</evidence>
<evidence type="ECO:0000256" key="5">
    <source>
        <dbReference type="ARBA" id="ARBA00022617"/>
    </source>
</evidence>
<evidence type="ECO:0000256" key="7">
    <source>
        <dbReference type="ARBA" id="ARBA00022824"/>
    </source>
</evidence>
<keyword evidence="7" id="KW-0256">Endoplasmic reticulum</keyword>
<comment type="similarity">
    <text evidence="4 14">Belongs to the cytochrome P450 family.</text>
</comment>
<sequence>MDISPWISIPLATLTALIIAMHYYYKNAFKFWKKRGLRGPKPYPLVGNFLHLIMDTDATKVWAQEFGKVYGIYDGSRPILIVSDPRVMHQICVRDFNKFPNHNSPEFNSDLAKAFISSAKDDHWRRVRAILSPTFTSGKMRRMFKLLDISADNLTEALQEQLKSKPIVNLKDLFGLYTMDAIASCCYGIRLMSYKGETSLASASNRDEFVKQAMKLFEFKTWQIILLVILSPNFLKRYGIRLVAGDREMAFAKRVEQIIEKRRESGRHFDDYLQTLIEAKVETPTNNSQSDENGLDTLEQHHIGASERQELISDEVRKLGDDDNKILSDIEILSGATFLLVVGLETTSTLLTSCFYVLSFHQTIQEKLYQTIKSLARIDEQNKVSFDYDSLTSCQYLDAVVSETLRAMCPLFLNDRVASDNYYLESHDLSLPKGTKILLPLYAMMNDPDYWPDPDVFDPERFMPEQQHKIVPNSYCPFGIGPRHCLGMRFSLTESKLALAKLLMEFKFEPAPGASYPPEMKLNFALGSIKRPEVIVIRRQI</sequence>
<dbReference type="InterPro" id="IPR001128">
    <property type="entry name" value="Cyt_P450"/>
</dbReference>
<dbReference type="PRINTS" id="PR00385">
    <property type="entry name" value="P450"/>
</dbReference>
<dbReference type="GO" id="GO:0020037">
    <property type="term" value="F:heme binding"/>
    <property type="evidence" value="ECO:0007669"/>
    <property type="project" value="InterPro"/>
</dbReference>
<evidence type="ECO:0000256" key="15">
    <source>
        <dbReference type="SAM" id="Phobius"/>
    </source>
</evidence>
<comment type="cofactor">
    <cofactor evidence="1 13">
        <name>heme</name>
        <dbReference type="ChEBI" id="CHEBI:30413"/>
    </cofactor>
</comment>
<evidence type="ECO:0000256" key="12">
    <source>
        <dbReference type="ARBA" id="ARBA00023136"/>
    </source>
</evidence>
<feature type="transmembrane region" description="Helical" evidence="15">
    <location>
        <begin position="6"/>
        <end position="25"/>
    </location>
</feature>
<keyword evidence="12 15" id="KW-0472">Membrane</keyword>
<keyword evidence="10 13" id="KW-0408">Iron</keyword>
<accession>A0A6G1S3M1</accession>
<feature type="binding site" description="axial binding residue" evidence="13">
    <location>
        <position position="485"/>
    </location>
    <ligand>
        <name>heme</name>
        <dbReference type="ChEBI" id="CHEBI:30413"/>
    </ligand>
    <ligandPart>
        <name>Fe</name>
        <dbReference type="ChEBI" id="CHEBI:18248"/>
    </ligandPart>
</feature>
<evidence type="ECO:0000256" key="3">
    <source>
        <dbReference type="ARBA" id="ARBA00004406"/>
    </source>
</evidence>
<dbReference type="GO" id="GO:0016705">
    <property type="term" value="F:oxidoreductase activity, acting on paired donors, with incorporation or reduction of molecular oxygen"/>
    <property type="evidence" value="ECO:0007669"/>
    <property type="project" value="InterPro"/>
</dbReference>
<dbReference type="InterPro" id="IPR036396">
    <property type="entry name" value="Cyt_P450_sf"/>
</dbReference>
<keyword evidence="9 14" id="KW-0560">Oxidoreductase</keyword>
<reference evidence="16" key="1">
    <citation type="submission" date="2018-10" db="EMBL/GenBank/DDBJ databases">
        <title>Transcriptome assembly of Aceria tosichella (Wheat curl mite) Type 2.</title>
        <authorList>
            <person name="Scully E.D."/>
            <person name="Geib S.M."/>
            <person name="Palmer N.A."/>
            <person name="Gupta A.K."/>
            <person name="Sarath G."/>
            <person name="Tatineni S."/>
        </authorList>
    </citation>
    <scope>NUCLEOTIDE SEQUENCE</scope>
    <source>
        <strain evidence="16">LincolnNE</strain>
    </source>
</reference>
<keyword evidence="6 13" id="KW-0479">Metal-binding</keyword>
<dbReference type="PROSITE" id="PS00086">
    <property type="entry name" value="CYTOCHROME_P450"/>
    <property type="match status" value="1"/>
</dbReference>
<gene>
    <name evidence="16" type="primary">CYP3A24_0</name>
    <name evidence="16" type="ORF">g.18503</name>
</gene>
<evidence type="ECO:0000256" key="13">
    <source>
        <dbReference type="PIRSR" id="PIRSR602401-1"/>
    </source>
</evidence>
<dbReference type="PANTHER" id="PTHR24292">
    <property type="entry name" value="CYTOCHROME P450"/>
    <property type="match status" value="1"/>
</dbReference>
<dbReference type="InterPro" id="IPR017972">
    <property type="entry name" value="Cyt_P450_CS"/>
</dbReference>
<dbReference type="CDD" id="cd11056">
    <property type="entry name" value="CYP6-like"/>
    <property type="match status" value="1"/>
</dbReference>
<evidence type="ECO:0000313" key="16">
    <source>
        <dbReference type="EMBL" id="MDE44968.1"/>
    </source>
</evidence>
<dbReference type="EMBL" id="GGYP01000197">
    <property type="protein sequence ID" value="MDE44968.1"/>
    <property type="molecule type" value="Transcribed_RNA"/>
</dbReference>
<evidence type="ECO:0000256" key="1">
    <source>
        <dbReference type="ARBA" id="ARBA00001971"/>
    </source>
</evidence>
<dbReference type="GO" id="GO:0005506">
    <property type="term" value="F:iron ion binding"/>
    <property type="evidence" value="ECO:0007669"/>
    <property type="project" value="InterPro"/>
</dbReference>
<keyword evidence="11 14" id="KW-0503">Monooxygenase</keyword>
<dbReference type="Gene3D" id="1.10.630.10">
    <property type="entry name" value="Cytochrome P450"/>
    <property type="match status" value="1"/>
</dbReference>
<dbReference type="PANTHER" id="PTHR24292:SF54">
    <property type="entry name" value="CYP9F3-RELATED"/>
    <property type="match status" value="1"/>
</dbReference>
<dbReference type="GO" id="GO:0005789">
    <property type="term" value="C:endoplasmic reticulum membrane"/>
    <property type="evidence" value="ECO:0007669"/>
    <property type="project" value="UniProtKB-SubCell"/>
</dbReference>
<dbReference type="SUPFAM" id="SSF48264">
    <property type="entry name" value="Cytochrome P450"/>
    <property type="match status" value="1"/>
</dbReference>
<dbReference type="GO" id="GO:0004497">
    <property type="term" value="F:monooxygenase activity"/>
    <property type="evidence" value="ECO:0007669"/>
    <property type="project" value="UniProtKB-KW"/>
</dbReference>